<gene>
    <name evidence="3" type="ORF">ElyMa_004832900</name>
</gene>
<evidence type="ECO:0000259" key="2">
    <source>
        <dbReference type="Pfam" id="PF01137"/>
    </source>
</evidence>
<dbReference type="InterPro" id="IPR023797">
    <property type="entry name" value="RNA3'_phos_cyclase_dom"/>
</dbReference>
<dbReference type="InterPro" id="IPR000228">
    <property type="entry name" value="RNA3'_term_phos_cyc"/>
</dbReference>
<dbReference type="Proteomes" id="UP000762676">
    <property type="component" value="Unassembled WGS sequence"/>
</dbReference>
<evidence type="ECO:0000256" key="1">
    <source>
        <dbReference type="ARBA" id="ARBA00021428"/>
    </source>
</evidence>
<name>A0AAV4INT2_9GAST</name>
<dbReference type="SUPFAM" id="SSF55205">
    <property type="entry name" value="EPT/RTPC-like"/>
    <property type="match status" value="1"/>
</dbReference>
<dbReference type="PANTHER" id="PTHR11096:SF0">
    <property type="entry name" value="RNA 3'-TERMINAL PHOSPHATE CYCLASE"/>
    <property type="match status" value="1"/>
</dbReference>
<organism evidence="3 4">
    <name type="scientific">Elysia marginata</name>
    <dbReference type="NCBI Taxonomy" id="1093978"/>
    <lineage>
        <taxon>Eukaryota</taxon>
        <taxon>Metazoa</taxon>
        <taxon>Spiralia</taxon>
        <taxon>Lophotrochozoa</taxon>
        <taxon>Mollusca</taxon>
        <taxon>Gastropoda</taxon>
        <taxon>Heterobranchia</taxon>
        <taxon>Euthyneura</taxon>
        <taxon>Panpulmonata</taxon>
        <taxon>Sacoglossa</taxon>
        <taxon>Placobranchoidea</taxon>
        <taxon>Plakobranchidae</taxon>
        <taxon>Elysia</taxon>
    </lineage>
</organism>
<accession>A0AAV4INT2</accession>
<comment type="caution">
    <text evidence="3">The sequence shown here is derived from an EMBL/GenBank/DDBJ whole genome shotgun (WGS) entry which is preliminary data.</text>
</comment>
<feature type="domain" description="RNA 3'-terminal phosphate cyclase" evidence="2">
    <location>
        <begin position="1"/>
        <end position="227"/>
    </location>
</feature>
<dbReference type="GO" id="GO:0005634">
    <property type="term" value="C:nucleus"/>
    <property type="evidence" value="ECO:0007669"/>
    <property type="project" value="TreeGrafter"/>
</dbReference>
<evidence type="ECO:0000313" key="3">
    <source>
        <dbReference type="EMBL" id="GFS11364.1"/>
    </source>
</evidence>
<evidence type="ECO:0000313" key="4">
    <source>
        <dbReference type="Proteomes" id="UP000762676"/>
    </source>
</evidence>
<dbReference type="Pfam" id="PF01137">
    <property type="entry name" value="RTC"/>
    <property type="match status" value="1"/>
</dbReference>
<dbReference type="InterPro" id="IPR013792">
    <property type="entry name" value="RNA3'P_cycl/enolpyr_Trfase_a/b"/>
</dbReference>
<dbReference type="PANTHER" id="PTHR11096">
    <property type="entry name" value="RNA 3' TERMINAL PHOSPHATE CYCLASE"/>
    <property type="match status" value="1"/>
</dbReference>
<sequence length="261" mass="27583">MTGLDLVARLCGGNLQHCQVGSCEITLDPGPIGAGQFVADTGTAGSICLLMQVAVPCLLFASADCSLTLKGGTNCDMAPQIDYTTMVFKPMAEKFGMHFDLDIRRRGYFPKGGGEVVVTSHPSSGLVAVPDALIERGEVVRVYSRSFVAGNLPPHVSTPAEDTGRAAVTELLDAASSGGAVDQYLQDQLILLMALAKGQSRMLCGPLTLHTQTAIHIARLLTKAEFSLEHIDSEEGKETCMLVCEGIGHINSHLQLPAESS</sequence>
<dbReference type="InterPro" id="IPR037136">
    <property type="entry name" value="RNA3'_phos_cyclase_dom_sf"/>
</dbReference>
<dbReference type="EMBL" id="BMAT01009666">
    <property type="protein sequence ID" value="GFS11364.1"/>
    <property type="molecule type" value="Genomic_DNA"/>
</dbReference>
<proteinExistence type="predicted"/>
<dbReference type="Gene3D" id="3.65.10.20">
    <property type="entry name" value="RNA 3'-terminal phosphate cyclase domain"/>
    <property type="match status" value="1"/>
</dbReference>
<dbReference type="InterPro" id="IPR020719">
    <property type="entry name" value="RNA3'_term_phos_cycl-like_CS"/>
</dbReference>
<dbReference type="PROSITE" id="PS01287">
    <property type="entry name" value="RTC"/>
    <property type="match status" value="1"/>
</dbReference>
<reference evidence="3 4" key="1">
    <citation type="journal article" date="2021" name="Elife">
        <title>Chloroplast acquisition without the gene transfer in kleptoplastic sea slugs, Plakobranchus ocellatus.</title>
        <authorList>
            <person name="Maeda T."/>
            <person name="Takahashi S."/>
            <person name="Yoshida T."/>
            <person name="Shimamura S."/>
            <person name="Takaki Y."/>
            <person name="Nagai Y."/>
            <person name="Toyoda A."/>
            <person name="Suzuki Y."/>
            <person name="Arimoto A."/>
            <person name="Ishii H."/>
            <person name="Satoh N."/>
            <person name="Nishiyama T."/>
            <person name="Hasebe M."/>
            <person name="Maruyama T."/>
            <person name="Minagawa J."/>
            <person name="Obokata J."/>
            <person name="Shigenobu S."/>
        </authorList>
    </citation>
    <scope>NUCLEOTIDE SEQUENCE [LARGE SCALE GENOMIC DNA]</scope>
</reference>
<dbReference type="AlphaFoldDB" id="A0AAV4INT2"/>
<keyword evidence="4" id="KW-1185">Reference proteome</keyword>
<dbReference type="GO" id="GO:0003963">
    <property type="term" value="F:RNA-3'-phosphate cyclase activity"/>
    <property type="evidence" value="ECO:0007669"/>
    <property type="project" value="TreeGrafter"/>
</dbReference>
<dbReference type="GO" id="GO:0006396">
    <property type="term" value="P:RNA processing"/>
    <property type="evidence" value="ECO:0007669"/>
    <property type="project" value="InterPro"/>
</dbReference>
<protein>
    <recommendedName>
        <fullName evidence="1">RNA 3'-terminal phosphate cyclase</fullName>
    </recommendedName>
</protein>